<organism evidence="2 3">
    <name type="scientific">Pyricularia oryzae</name>
    <name type="common">Rice blast fungus</name>
    <name type="synonym">Magnaporthe oryzae</name>
    <dbReference type="NCBI Taxonomy" id="318829"/>
    <lineage>
        <taxon>Eukaryota</taxon>
        <taxon>Fungi</taxon>
        <taxon>Dikarya</taxon>
        <taxon>Ascomycota</taxon>
        <taxon>Pezizomycotina</taxon>
        <taxon>Sordariomycetes</taxon>
        <taxon>Sordariomycetidae</taxon>
        <taxon>Magnaporthales</taxon>
        <taxon>Pyriculariaceae</taxon>
        <taxon>Pyricularia</taxon>
    </lineage>
</organism>
<sequence>MLSIHPQELPQLYNFSYRPLSYPPSSQMPFITGNCSGLCGVSPSDHSKMHHVSHDHQRSHSQHQQLQQDTSVAQALEIARESPDGASNSTISSILERALSQLWSKVEAQPDSYVLTRDEFAVFNYFQHRFRDNQTARAARCRYWDNMSA</sequence>
<gene>
    <name evidence="2" type="ORF">PoMZ_11323</name>
</gene>
<evidence type="ECO:0000256" key="1">
    <source>
        <dbReference type="SAM" id="MobiDB-lite"/>
    </source>
</evidence>
<evidence type="ECO:0000313" key="3">
    <source>
        <dbReference type="Proteomes" id="UP000294847"/>
    </source>
</evidence>
<protein>
    <submittedName>
        <fullName evidence="2">Uncharacterized protein</fullName>
    </submittedName>
</protein>
<accession>A0A4P7NK75</accession>
<reference evidence="2 3" key="1">
    <citation type="journal article" date="2019" name="Mol. Biol. Evol.">
        <title>Blast fungal genomes show frequent chromosomal changes, gene gains and losses, and effector gene turnover.</title>
        <authorList>
            <person name="Gomez Luciano L.B."/>
            <person name="Jason Tsai I."/>
            <person name="Chuma I."/>
            <person name="Tosa Y."/>
            <person name="Chen Y.H."/>
            <person name="Li J.Y."/>
            <person name="Li M.Y."/>
            <person name="Jade Lu M.Y."/>
            <person name="Nakayashiki H."/>
            <person name="Li W.H."/>
        </authorList>
    </citation>
    <scope>NUCLEOTIDE SEQUENCE [LARGE SCALE GENOMIC DNA]</scope>
    <source>
        <strain evidence="2">MZ5-1-6</strain>
    </source>
</reference>
<feature type="region of interest" description="Disordered" evidence="1">
    <location>
        <begin position="46"/>
        <end position="70"/>
    </location>
</feature>
<name>A0A4P7NK75_PYROR</name>
<dbReference type="SMR" id="A0A4P7NK75"/>
<dbReference type="Proteomes" id="UP000294847">
    <property type="component" value="Chromosome 5"/>
</dbReference>
<dbReference type="EMBL" id="CP034208">
    <property type="protein sequence ID" value="QBZ62442.1"/>
    <property type="molecule type" value="Genomic_DNA"/>
</dbReference>
<dbReference type="VEuPathDB" id="FungiDB:M_BR32_EuGene_00026021"/>
<dbReference type="OMA" id="THFSMAG"/>
<proteinExistence type="predicted"/>
<evidence type="ECO:0000313" key="2">
    <source>
        <dbReference type="EMBL" id="QBZ62442.1"/>
    </source>
</evidence>
<dbReference type="AlphaFoldDB" id="A0A4P7NK75"/>